<dbReference type="InterPro" id="IPR009056">
    <property type="entry name" value="Cyt_c-like_dom"/>
</dbReference>
<dbReference type="GO" id="GO:0020037">
    <property type="term" value="F:heme binding"/>
    <property type="evidence" value="ECO:0007669"/>
    <property type="project" value="InterPro"/>
</dbReference>
<dbReference type="SUPFAM" id="SSF46626">
    <property type="entry name" value="Cytochrome c"/>
    <property type="match status" value="2"/>
</dbReference>
<dbReference type="GO" id="GO:0046872">
    <property type="term" value="F:metal ion binding"/>
    <property type="evidence" value="ECO:0007669"/>
    <property type="project" value="UniProtKB-KW"/>
</dbReference>
<evidence type="ECO:0000256" key="1">
    <source>
        <dbReference type="ARBA" id="ARBA00022617"/>
    </source>
</evidence>
<evidence type="ECO:0000256" key="3">
    <source>
        <dbReference type="ARBA" id="ARBA00023004"/>
    </source>
</evidence>
<comment type="caution">
    <text evidence="6">The sequence shown here is derived from an EMBL/GenBank/DDBJ whole genome shotgun (WGS) entry which is preliminary data.</text>
</comment>
<evidence type="ECO:0000259" key="5">
    <source>
        <dbReference type="PROSITE" id="PS51007"/>
    </source>
</evidence>
<dbReference type="EMBL" id="QLMG01000089">
    <property type="protein sequence ID" value="RAK07829.1"/>
    <property type="molecule type" value="Genomic_DNA"/>
</dbReference>
<evidence type="ECO:0000256" key="2">
    <source>
        <dbReference type="ARBA" id="ARBA00022723"/>
    </source>
</evidence>
<dbReference type="Proteomes" id="UP000249165">
    <property type="component" value="Unassembled WGS sequence"/>
</dbReference>
<evidence type="ECO:0000256" key="4">
    <source>
        <dbReference type="PROSITE-ProRule" id="PRU00433"/>
    </source>
</evidence>
<gene>
    <name evidence="6" type="ORF">ATI53_10897</name>
</gene>
<feature type="domain" description="Cytochrome c" evidence="5">
    <location>
        <begin position="171"/>
        <end position="280"/>
    </location>
</feature>
<keyword evidence="2 4" id="KW-0479">Metal-binding</keyword>
<keyword evidence="1 4" id="KW-0349">Heme</keyword>
<dbReference type="GO" id="GO:0009055">
    <property type="term" value="F:electron transfer activity"/>
    <property type="evidence" value="ECO:0007669"/>
    <property type="project" value="InterPro"/>
</dbReference>
<dbReference type="PANTHER" id="PTHR35008">
    <property type="entry name" value="BLL4482 PROTEIN-RELATED"/>
    <property type="match status" value="1"/>
</dbReference>
<dbReference type="InterPro" id="IPR036909">
    <property type="entry name" value="Cyt_c-like_dom_sf"/>
</dbReference>
<dbReference type="InterPro" id="IPR051459">
    <property type="entry name" value="Cytochrome_c-type_DH"/>
</dbReference>
<evidence type="ECO:0000313" key="7">
    <source>
        <dbReference type="Proteomes" id="UP000249165"/>
    </source>
</evidence>
<accession>A0A327XPA3</accession>
<evidence type="ECO:0000313" key="6">
    <source>
        <dbReference type="EMBL" id="RAK07829.1"/>
    </source>
</evidence>
<feature type="domain" description="Cytochrome c" evidence="5">
    <location>
        <begin position="1"/>
        <end position="120"/>
    </location>
</feature>
<protein>
    <submittedName>
        <fullName evidence="6">Mono/diheme cytochrome c family protein</fullName>
    </submittedName>
</protein>
<dbReference type="PROSITE" id="PS51007">
    <property type="entry name" value="CYTC"/>
    <property type="match status" value="2"/>
</dbReference>
<sequence length="508" mass="55410">MFVIGDCATCHVSPGAENVLLLANGRAVTPNQDDQLLLGGGRVLETEFGAFHMPNISPHPEDGIGAWSLAEFTRAMREGVGPDGLLPDGRNLYPAFPYTSYQRMTANDVRDMFAYIQTLEPVASDIPDHDLKFPYNIRRGVGVWRLAFLDGQPIEYSPSTEAAAALSVEPDVLERGHYLVEGPGHCAECHSPRTFMGTIPQDMRYAGGANPEGTGYFPNITPDETGIGFWSANSIANYLRTGISPINKVAGGDMADVVHNTAQISDADRFAMGAYMKTVPAIDKPAPGMPEPNLTPEIVMLPPSATQVPELPTSGAGEIEAAETVYVAHTKTFFIDKAAVGTADGDGKLLGATELAVVDREDGRLKVRLDGWQMPEAERVFYAEQGHRILQAILGDASIEQVSRQESMVDPDTQQEWARSSLEVWIDDKDMSTELSALWDYSADLYNASCGTCHALPVKDHYLANQWIGNLNSMRRFTSLGDDQYRLLLAYLQNHSKDVTSRDPGAVE</sequence>
<dbReference type="OrthoDB" id="9811281at2"/>
<dbReference type="Gene3D" id="1.10.760.10">
    <property type="entry name" value="Cytochrome c-like domain"/>
    <property type="match status" value="1"/>
</dbReference>
<dbReference type="AlphaFoldDB" id="A0A327XPA3"/>
<proteinExistence type="predicted"/>
<reference evidence="6 7" key="1">
    <citation type="submission" date="2018-06" db="EMBL/GenBank/DDBJ databases">
        <title>Genomic Encyclopedia of Archaeal and Bacterial Type Strains, Phase II (KMG-II): from individual species to whole genera.</title>
        <authorList>
            <person name="Goeker M."/>
        </authorList>
    </citation>
    <scope>NUCLEOTIDE SEQUENCE [LARGE SCALE GENOMIC DNA]</scope>
    <source>
        <strain evidence="6 7">DSM 22011</strain>
    </source>
</reference>
<name>A0A327XPA3_9RHOB</name>
<organism evidence="6 7">
    <name type="scientific">Salipiger aestuarii</name>
    <dbReference type="NCBI Taxonomy" id="568098"/>
    <lineage>
        <taxon>Bacteria</taxon>
        <taxon>Pseudomonadati</taxon>
        <taxon>Pseudomonadota</taxon>
        <taxon>Alphaproteobacteria</taxon>
        <taxon>Rhodobacterales</taxon>
        <taxon>Roseobacteraceae</taxon>
        <taxon>Salipiger</taxon>
    </lineage>
</organism>
<dbReference type="PANTHER" id="PTHR35008:SF8">
    <property type="entry name" value="ALCOHOL DEHYDROGENASE CYTOCHROME C SUBUNIT"/>
    <property type="match status" value="1"/>
</dbReference>
<dbReference type="RefSeq" id="WP_111551406.1">
    <property type="nucleotide sequence ID" value="NZ_LIQE01000104.1"/>
</dbReference>
<keyword evidence="3 4" id="KW-0408">Iron</keyword>
<keyword evidence="7" id="KW-1185">Reference proteome</keyword>